<feature type="compositionally biased region" description="Polar residues" evidence="1">
    <location>
        <begin position="327"/>
        <end position="370"/>
    </location>
</feature>
<evidence type="ECO:0000256" key="1">
    <source>
        <dbReference type="SAM" id="MobiDB-lite"/>
    </source>
</evidence>
<keyword evidence="2" id="KW-0732">Signal</keyword>
<evidence type="ECO:0008006" key="5">
    <source>
        <dbReference type="Google" id="ProtNLM"/>
    </source>
</evidence>
<feature type="compositionally biased region" description="Polar residues" evidence="1">
    <location>
        <begin position="389"/>
        <end position="400"/>
    </location>
</feature>
<protein>
    <recommendedName>
        <fullName evidence="5">FMR1-interacting protein 1 conserved domain-containing protein</fullName>
    </recommendedName>
</protein>
<evidence type="ECO:0000313" key="4">
    <source>
        <dbReference type="Proteomes" id="UP000307440"/>
    </source>
</evidence>
<gene>
    <name evidence="3" type="ORF">FA15DRAFT_655897</name>
</gene>
<dbReference type="Proteomes" id="UP000307440">
    <property type="component" value="Unassembled WGS sequence"/>
</dbReference>
<feature type="compositionally biased region" description="Basic and acidic residues" evidence="1">
    <location>
        <begin position="493"/>
        <end position="512"/>
    </location>
</feature>
<feature type="region of interest" description="Disordered" evidence="1">
    <location>
        <begin position="32"/>
        <end position="252"/>
    </location>
</feature>
<organism evidence="3 4">
    <name type="scientific">Coprinopsis marcescibilis</name>
    <name type="common">Agaric fungus</name>
    <name type="synonym">Psathyrella marcescibilis</name>
    <dbReference type="NCBI Taxonomy" id="230819"/>
    <lineage>
        <taxon>Eukaryota</taxon>
        <taxon>Fungi</taxon>
        <taxon>Dikarya</taxon>
        <taxon>Basidiomycota</taxon>
        <taxon>Agaricomycotina</taxon>
        <taxon>Agaricomycetes</taxon>
        <taxon>Agaricomycetidae</taxon>
        <taxon>Agaricales</taxon>
        <taxon>Agaricineae</taxon>
        <taxon>Psathyrellaceae</taxon>
        <taxon>Coprinopsis</taxon>
    </lineage>
</organism>
<reference evidence="3 4" key="1">
    <citation type="journal article" date="2019" name="Nat. Ecol. Evol.">
        <title>Megaphylogeny resolves global patterns of mushroom evolution.</title>
        <authorList>
            <person name="Varga T."/>
            <person name="Krizsan K."/>
            <person name="Foldi C."/>
            <person name="Dima B."/>
            <person name="Sanchez-Garcia M."/>
            <person name="Sanchez-Ramirez S."/>
            <person name="Szollosi G.J."/>
            <person name="Szarkandi J.G."/>
            <person name="Papp V."/>
            <person name="Albert L."/>
            <person name="Andreopoulos W."/>
            <person name="Angelini C."/>
            <person name="Antonin V."/>
            <person name="Barry K.W."/>
            <person name="Bougher N.L."/>
            <person name="Buchanan P."/>
            <person name="Buyck B."/>
            <person name="Bense V."/>
            <person name="Catcheside P."/>
            <person name="Chovatia M."/>
            <person name="Cooper J."/>
            <person name="Damon W."/>
            <person name="Desjardin D."/>
            <person name="Finy P."/>
            <person name="Geml J."/>
            <person name="Haridas S."/>
            <person name="Hughes K."/>
            <person name="Justo A."/>
            <person name="Karasinski D."/>
            <person name="Kautmanova I."/>
            <person name="Kiss B."/>
            <person name="Kocsube S."/>
            <person name="Kotiranta H."/>
            <person name="LaButti K.M."/>
            <person name="Lechner B.E."/>
            <person name="Liimatainen K."/>
            <person name="Lipzen A."/>
            <person name="Lukacs Z."/>
            <person name="Mihaltcheva S."/>
            <person name="Morgado L.N."/>
            <person name="Niskanen T."/>
            <person name="Noordeloos M.E."/>
            <person name="Ohm R.A."/>
            <person name="Ortiz-Santana B."/>
            <person name="Ovrebo C."/>
            <person name="Racz N."/>
            <person name="Riley R."/>
            <person name="Savchenko A."/>
            <person name="Shiryaev A."/>
            <person name="Soop K."/>
            <person name="Spirin V."/>
            <person name="Szebenyi C."/>
            <person name="Tomsovsky M."/>
            <person name="Tulloss R.E."/>
            <person name="Uehling J."/>
            <person name="Grigoriev I.V."/>
            <person name="Vagvolgyi C."/>
            <person name="Papp T."/>
            <person name="Martin F.M."/>
            <person name="Miettinen O."/>
            <person name="Hibbett D.S."/>
            <person name="Nagy L.G."/>
        </authorList>
    </citation>
    <scope>NUCLEOTIDE SEQUENCE [LARGE SCALE GENOMIC DNA]</scope>
    <source>
        <strain evidence="3 4">CBS 121175</strain>
    </source>
</reference>
<feature type="compositionally biased region" description="Polar residues" evidence="1">
    <location>
        <begin position="48"/>
        <end position="58"/>
    </location>
</feature>
<evidence type="ECO:0000256" key="2">
    <source>
        <dbReference type="SAM" id="SignalP"/>
    </source>
</evidence>
<sequence>MPRRWVLAIYFASLLLPAYSLQQASLDALEAREPAKKGRAKAKHPLSPSKNPGPQCHSSPKPAAPQQNPAKTPTSAGAQRKAPVEKNQKKNQARGPSGQASPRVGNSKGKNPNRGQSHNGQRTQASKGKQKQKKQKQKKQKQKKQKQKNRASSGSVAGGGKQRGHQSGPRDKSGKSSSVGAKPTTQGSHHVSAPSIGTDAGGKSRALAKNNGKRPSGLPNTHSKSPGLGKPPSILCRRSDGDCPTTADGWMEYMNDPNWAARLAASLPSLPQTVNTPNQATGQQQNIPPQIAARPIRLLPQRGRYSSSAGTFVSSSQSPPPQTAPSINQNVAPASINPSTGQRLQQQGPANVPQQAVHNPSNAVGGSSSLFGAMGGYTYGAPPQLPPHTDSQNTNTNTPAFVQGSSSGVKEGGVVTQWLRKKRVDDPEHYQKYMERAKISNAKWRKKKSQAKAAAKRAGAPPVKDKTGSQRSRKNREKLRMDVISGDPAAIARYEEIKRQGRERSKRYSEKKERKRKQRSEGDGGSDGLQVLGKVALEGRLQQEIYWWMKMIIGGNKWVTPSSDI</sequence>
<accession>A0A5C3KVM2</accession>
<feature type="compositionally biased region" description="Polar residues" evidence="1">
    <location>
        <begin position="108"/>
        <end position="127"/>
    </location>
</feature>
<feature type="chain" id="PRO_5023109369" description="FMR1-interacting protein 1 conserved domain-containing protein" evidence="2">
    <location>
        <begin position="21"/>
        <end position="565"/>
    </location>
</feature>
<feature type="signal peptide" evidence="2">
    <location>
        <begin position="1"/>
        <end position="20"/>
    </location>
</feature>
<dbReference type="AlphaFoldDB" id="A0A5C3KVM2"/>
<keyword evidence="4" id="KW-1185">Reference proteome</keyword>
<dbReference type="EMBL" id="ML210200">
    <property type="protein sequence ID" value="TFK24472.1"/>
    <property type="molecule type" value="Genomic_DNA"/>
</dbReference>
<feature type="region of interest" description="Disordered" evidence="1">
    <location>
        <begin position="439"/>
        <end position="529"/>
    </location>
</feature>
<evidence type="ECO:0000313" key="3">
    <source>
        <dbReference type="EMBL" id="TFK24472.1"/>
    </source>
</evidence>
<feature type="region of interest" description="Disordered" evidence="1">
    <location>
        <begin position="304"/>
        <end position="409"/>
    </location>
</feature>
<feature type="compositionally biased region" description="Low complexity" evidence="1">
    <location>
        <begin position="60"/>
        <end position="74"/>
    </location>
</feature>
<feature type="compositionally biased region" description="Low complexity" evidence="1">
    <location>
        <begin position="451"/>
        <end position="462"/>
    </location>
</feature>
<name>A0A5C3KVM2_COPMA</name>
<feature type="compositionally biased region" description="Polar residues" evidence="1">
    <location>
        <begin position="175"/>
        <end position="189"/>
    </location>
</feature>
<feature type="compositionally biased region" description="Polar residues" evidence="1">
    <location>
        <begin position="304"/>
        <end position="313"/>
    </location>
</feature>
<feature type="compositionally biased region" description="Basic residues" evidence="1">
    <location>
        <begin position="128"/>
        <end position="149"/>
    </location>
</feature>
<proteinExistence type="predicted"/>